<keyword evidence="3" id="KW-1185">Reference proteome</keyword>
<dbReference type="HOGENOM" id="CLU_703465_0_0_9"/>
<dbReference type="AlphaFoldDB" id="U1Y4U8"/>
<name>U1Y4U8_ANEAE</name>
<dbReference type="eggNOG" id="ENOG5033G5N">
    <property type="taxonomic scope" value="Bacteria"/>
</dbReference>
<evidence type="ECO:0000313" key="3">
    <source>
        <dbReference type="Proteomes" id="UP000016511"/>
    </source>
</evidence>
<evidence type="ECO:0000313" key="2">
    <source>
        <dbReference type="EMBL" id="ERI07187.1"/>
    </source>
</evidence>
<protein>
    <submittedName>
        <fullName evidence="2">Uncharacterized protein</fullName>
    </submittedName>
</protein>
<organism evidence="2 3">
    <name type="scientific">Aneurinibacillus aneurinilyticus ATCC 12856</name>
    <dbReference type="NCBI Taxonomy" id="649747"/>
    <lineage>
        <taxon>Bacteria</taxon>
        <taxon>Bacillati</taxon>
        <taxon>Bacillota</taxon>
        <taxon>Bacilli</taxon>
        <taxon>Bacillales</taxon>
        <taxon>Paenibacillaceae</taxon>
        <taxon>Aneurinibacillus group</taxon>
        <taxon>Aneurinibacillus</taxon>
    </lineage>
</organism>
<sequence>MRHHLHYIPLHEINHETVKLKELNQLIRQESEIDSTVVENFPLTNFGLEHDDLNIKGAKALLEAFYKIDNEKIDLVYEFGNVKYLGLTKDRQIMFQFDEISASGIYNFTSQFYSLFHLGKYAKWLIEHNHEDLLGENLKKLLEKNKGMKKQFRFIKDGLTEYLRGFTSTTYKNYDNNLCIYLVLLALHQHSVNHNVDFRIEKAHLSDSAFQIFFEQQKPISIEGLGDIYFGACATNNEIRDKQFSFEIRYKIIDPKNPNLYFSAMAQLKDSVFDIKKNYGLDTIKMRFNNIRNLKELQDSMIFYIRELKNIKTLTKDELTPLYSKITSSRNFTEETKKNMKDLYDKNLVKNTYTILQALNKVNSITTDLDELQNLERIYNEFIAELVESMEK</sequence>
<dbReference type="PATRIC" id="fig|649747.3.peg.4286"/>
<gene>
    <name evidence="2" type="ORF">HMPREF0083_04761</name>
</gene>
<dbReference type="GeneID" id="92841303"/>
<keyword evidence="1" id="KW-0175">Coiled coil</keyword>
<dbReference type="Proteomes" id="UP000016511">
    <property type="component" value="Unassembled WGS sequence"/>
</dbReference>
<comment type="caution">
    <text evidence="2">The sequence shown here is derived from an EMBL/GenBank/DDBJ whole genome shotgun (WGS) entry which is preliminary data.</text>
</comment>
<feature type="coiled-coil region" evidence="1">
    <location>
        <begin position="355"/>
        <end position="392"/>
    </location>
</feature>
<evidence type="ECO:0000256" key="1">
    <source>
        <dbReference type="SAM" id="Coils"/>
    </source>
</evidence>
<dbReference type="RefSeq" id="WP_021624252.1">
    <property type="nucleotide sequence ID" value="NZ_KE952896.1"/>
</dbReference>
<proteinExistence type="predicted"/>
<accession>U1Y4U8</accession>
<reference evidence="2 3" key="1">
    <citation type="submission" date="2013-08" db="EMBL/GenBank/DDBJ databases">
        <authorList>
            <person name="Weinstock G."/>
            <person name="Sodergren E."/>
            <person name="Wylie T."/>
            <person name="Fulton L."/>
            <person name="Fulton R."/>
            <person name="Fronick C."/>
            <person name="O'Laughlin M."/>
            <person name="Godfrey J."/>
            <person name="Miner T."/>
            <person name="Herter B."/>
            <person name="Appelbaum E."/>
            <person name="Cordes M."/>
            <person name="Lek S."/>
            <person name="Wollam A."/>
            <person name="Pepin K.H."/>
            <person name="Palsikar V.B."/>
            <person name="Mitreva M."/>
            <person name="Wilson R.K."/>
        </authorList>
    </citation>
    <scope>NUCLEOTIDE SEQUENCE [LARGE SCALE GENOMIC DNA]</scope>
    <source>
        <strain evidence="2 3">ATCC 12856</strain>
    </source>
</reference>
<dbReference type="EMBL" id="AWSJ01000292">
    <property type="protein sequence ID" value="ERI07187.1"/>
    <property type="molecule type" value="Genomic_DNA"/>
</dbReference>